<accession>A0A1L7XID0</accession>
<dbReference type="Pfam" id="PF10496">
    <property type="entry name" value="Syntaxin-18_N"/>
    <property type="match status" value="1"/>
</dbReference>
<feature type="domain" description="SNARE-complex protein Syntaxin-18 N-terminal" evidence="9">
    <location>
        <begin position="2"/>
        <end position="88"/>
    </location>
</feature>
<keyword evidence="7" id="KW-0175">Coiled coil</keyword>
<keyword evidence="11" id="KW-1185">Reference proteome</keyword>
<dbReference type="PANTHER" id="PTHR15959:SF0">
    <property type="entry name" value="SYNTAXIN-18"/>
    <property type="match status" value="1"/>
</dbReference>
<dbReference type="SUPFAM" id="SSF58038">
    <property type="entry name" value="SNARE fusion complex"/>
    <property type="match status" value="1"/>
</dbReference>
<evidence type="ECO:0000313" key="10">
    <source>
        <dbReference type="EMBL" id="CZR64792.1"/>
    </source>
</evidence>
<sequence length="346" mass="39251">MTDITPLFNQFLKSHDAPPTADPTLTLANIDSFLKEAYEINAGIASLNTELRGIRQSYLSTERPPRRIIASSKDKQWKHLTDRQRDQIDAETKQVLRDLNARIRMLSDAEEVRQNTQATVRNKKYARLGLGALGKWAAGGIGESKTMEEQLDEAKTNAISMHRENVLWYLRQKLQECGAFQASMMEKRIYREMEKNKSTLAKSKMGMSNIAFDAPSSSKPYTPTTRAALEVQELYPEEELTEEQIQMFEKENQDMLKHYESTLDQVRTAEKSLIEISELQTQLVNNLATQSAHIDQLVADSFLTTENVGGGNKELKKASERKSTAKYVFYASCGLSAFLVLWDLVI</sequence>
<evidence type="ECO:0000313" key="11">
    <source>
        <dbReference type="Proteomes" id="UP000184330"/>
    </source>
</evidence>
<evidence type="ECO:0000256" key="2">
    <source>
        <dbReference type="ARBA" id="ARBA00009063"/>
    </source>
</evidence>
<organism evidence="10 11">
    <name type="scientific">Phialocephala subalpina</name>
    <dbReference type="NCBI Taxonomy" id="576137"/>
    <lineage>
        <taxon>Eukaryota</taxon>
        <taxon>Fungi</taxon>
        <taxon>Dikarya</taxon>
        <taxon>Ascomycota</taxon>
        <taxon>Pezizomycotina</taxon>
        <taxon>Leotiomycetes</taxon>
        <taxon>Helotiales</taxon>
        <taxon>Mollisiaceae</taxon>
        <taxon>Phialocephala</taxon>
        <taxon>Phialocephala fortinii species complex</taxon>
    </lineage>
</organism>
<keyword evidence="6" id="KW-1133">Transmembrane helix</keyword>
<dbReference type="PANTHER" id="PTHR15959">
    <property type="entry name" value="SYNTAXIN-18"/>
    <property type="match status" value="1"/>
</dbReference>
<evidence type="ECO:0000256" key="8">
    <source>
        <dbReference type="ARBA" id="ARBA00023136"/>
    </source>
</evidence>
<name>A0A1L7XID0_9HELO</name>
<dbReference type="OrthoDB" id="342981at2759"/>
<comment type="subcellular location">
    <subcellularLocation>
        <location evidence="1">Membrane</location>
        <topology evidence="1">Single-pass type IV membrane protein</topology>
    </subcellularLocation>
</comment>
<dbReference type="STRING" id="576137.A0A1L7XID0"/>
<evidence type="ECO:0000256" key="6">
    <source>
        <dbReference type="ARBA" id="ARBA00022989"/>
    </source>
</evidence>
<dbReference type="AlphaFoldDB" id="A0A1L7XID0"/>
<keyword evidence="8" id="KW-0472">Membrane</keyword>
<dbReference type="InterPro" id="IPR019529">
    <property type="entry name" value="Syntaxin-18_N"/>
</dbReference>
<dbReference type="EMBL" id="FJOG01000028">
    <property type="protein sequence ID" value="CZR64792.1"/>
    <property type="molecule type" value="Genomic_DNA"/>
</dbReference>
<keyword evidence="4" id="KW-0812">Transmembrane</keyword>
<gene>
    <name evidence="10" type="ORF">PAC_14691</name>
</gene>
<keyword evidence="5" id="KW-0653">Protein transport</keyword>
<evidence type="ECO:0000256" key="7">
    <source>
        <dbReference type="ARBA" id="ARBA00023054"/>
    </source>
</evidence>
<evidence type="ECO:0000256" key="3">
    <source>
        <dbReference type="ARBA" id="ARBA00022448"/>
    </source>
</evidence>
<dbReference type="FunFam" id="1.20.5.110:FF:000069">
    <property type="entry name" value="Related to syntaxin 18"/>
    <property type="match status" value="1"/>
</dbReference>
<evidence type="ECO:0000256" key="5">
    <source>
        <dbReference type="ARBA" id="ARBA00022927"/>
    </source>
</evidence>
<keyword evidence="3" id="KW-0813">Transport</keyword>
<reference evidence="10 11" key="1">
    <citation type="submission" date="2016-03" db="EMBL/GenBank/DDBJ databases">
        <authorList>
            <person name="Ploux O."/>
        </authorList>
    </citation>
    <scope>NUCLEOTIDE SEQUENCE [LARGE SCALE GENOMIC DNA]</scope>
    <source>
        <strain evidence="10 11">UAMH 11012</strain>
    </source>
</reference>
<dbReference type="GO" id="GO:0005783">
    <property type="term" value="C:endoplasmic reticulum"/>
    <property type="evidence" value="ECO:0007669"/>
    <property type="project" value="TreeGrafter"/>
</dbReference>
<dbReference type="Gene3D" id="1.20.5.110">
    <property type="match status" value="1"/>
</dbReference>
<evidence type="ECO:0000259" key="9">
    <source>
        <dbReference type="Pfam" id="PF10496"/>
    </source>
</evidence>
<dbReference type="GO" id="GO:0006890">
    <property type="term" value="P:retrograde vesicle-mediated transport, Golgi to endoplasmic reticulum"/>
    <property type="evidence" value="ECO:0007669"/>
    <property type="project" value="TreeGrafter"/>
</dbReference>
<evidence type="ECO:0000256" key="4">
    <source>
        <dbReference type="ARBA" id="ARBA00022692"/>
    </source>
</evidence>
<comment type="similarity">
    <text evidence="2">Belongs to the syntaxin family.</text>
</comment>
<dbReference type="GO" id="GO:0015031">
    <property type="term" value="P:protein transport"/>
    <property type="evidence" value="ECO:0007669"/>
    <property type="project" value="UniProtKB-KW"/>
</dbReference>
<protein>
    <submittedName>
        <fullName evidence="10">Related to syntaxin 18</fullName>
    </submittedName>
</protein>
<evidence type="ECO:0000256" key="1">
    <source>
        <dbReference type="ARBA" id="ARBA00004211"/>
    </source>
</evidence>
<dbReference type="GO" id="GO:0031201">
    <property type="term" value="C:SNARE complex"/>
    <property type="evidence" value="ECO:0007669"/>
    <property type="project" value="TreeGrafter"/>
</dbReference>
<dbReference type="Proteomes" id="UP000184330">
    <property type="component" value="Unassembled WGS sequence"/>
</dbReference>
<proteinExistence type="inferred from homology"/>